<sequence>MNPPVSFVTVVFGAELGLLELQARSLARHLADSALSEVVVIDNDWRPLSRRALARLRAAYGPLADRLRVVRTGEIASSMPPTIGWRSQQIAKLLIARTISTPHYVLLDAKNHLIRDAVLEDFVAPDGRARGATHPYTAHPLRPQLDRALRYAGGTDAAIEAAHDDFLPTATPFVMRTEIVRAMIDDIERASGTPFAEEFERQELTEFFLYGAWLTVRGLGVEAVYDGVPLPSPTVWPRQRHGVEGVDSTISEAEAVDSAFFAVHRTALARGDRRARARIAAFWSMREVFADERAARRFIAAFRRRYFPAMLAKKLHERLERRGVRG</sequence>
<reference evidence="2" key="1">
    <citation type="journal article" date="2019" name="Int. J. Syst. Evol. Microbiol.">
        <title>The Global Catalogue of Microorganisms (GCM) 10K type strain sequencing project: providing services to taxonomists for standard genome sequencing and annotation.</title>
        <authorList>
            <consortium name="The Broad Institute Genomics Platform"/>
            <consortium name="The Broad Institute Genome Sequencing Center for Infectious Disease"/>
            <person name="Wu L."/>
            <person name="Ma J."/>
        </authorList>
    </citation>
    <scope>NUCLEOTIDE SEQUENCE [LARGE SCALE GENOMIC DNA]</scope>
    <source>
        <strain evidence="2">NBRC 108894</strain>
    </source>
</reference>
<accession>A0ABQ6JYM8</accession>
<evidence type="ECO:0000313" key="2">
    <source>
        <dbReference type="Proteomes" id="UP001157034"/>
    </source>
</evidence>
<dbReference type="EMBL" id="BSVB01000001">
    <property type="protein sequence ID" value="GMA93420.1"/>
    <property type="molecule type" value="Genomic_DNA"/>
</dbReference>
<protein>
    <recommendedName>
        <fullName evidence="3">Glycosyltransferase family 2 protein</fullName>
    </recommendedName>
</protein>
<keyword evidence="2" id="KW-1185">Reference proteome</keyword>
<organism evidence="1 2">
    <name type="scientific">Pseudolysinimonas kribbensis</name>
    <dbReference type="NCBI Taxonomy" id="433641"/>
    <lineage>
        <taxon>Bacteria</taxon>
        <taxon>Bacillati</taxon>
        <taxon>Actinomycetota</taxon>
        <taxon>Actinomycetes</taxon>
        <taxon>Micrococcales</taxon>
        <taxon>Microbacteriaceae</taxon>
        <taxon>Pseudolysinimonas</taxon>
    </lineage>
</organism>
<name>A0ABQ6JYM8_9MICO</name>
<evidence type="ECO:0000313" key="1">
    <source>
        <dbReference type="EMBL" id="GMA93420.1"/>
    </source>
</evidence>
<comment type="caution">
    <text evidence="1">The sequence shown here is derived from an EMBL/GenBank/DDBJ whole genome shotgun (WGS) entry which is preliminary data.</text>
</comment>
<dbReference type="Proteomes" id="UP001157034">
    <property type="component" value="Unassembled WGS sequence"/>
</dbReference>
<evidence type="ECO:0008006" key="3">
    <source>
        <dbReference type="Google" id="ProtNLM"/>
    </source>
</evidence>
<gene>
    <name evidence="1" type="ORF">GCM10025881_02440</name>
</gene>
<dbReference type="Pfam" id="PF20102">
    <property type="entry name" value="DUF6492"/>
    <property type="match status" value="1"/>
</dbReference>
<dbReference type="RefSeq" id="WP_284252215.1">
    <property type="nucleotide sequence ID" value="NZ_BAAAQO010000005.1"/>
</dbReference>
<dbReference type="InterPro" id="IPR045499">
    <property type="entry name" value="DUF6492"/>
</dbReference>
<proteinExistence type="predicted"/>